<name>A0A0R2B281_SECCO</name>
<dbReference type="EMBL" id="AYYR01000127">
    <property type="protein sequence ID" value="KRM73424.1"/>
    <property type="molecule type" value="Genomic_DNA"/>
</dbReference>
<feature type="transmembrane region" description="Helical" evidence="1">
    <location>
        <begin position="12"/>
        <end position="35"/>
    </location>
</feature>
<dbReference type="PATRIC" id="fig|1423733.4.peg.1493"/>
<dbReference type="AlphaFoldDB" id="A0A0R2B281"/>
<sequence length="230" mass="27002">MVYGGQTLNHDLSIFWFMTVYILTVIAVELIITWVKSIPAQFFIALTLYMTGMTYKHMEFFQYKYLPWDADIVLLTTLYMLCGYYGFKYYDKIPHKNYLIVATMAIYAVLIIAKYRGILRFSLYLKSHNIANSFLGLFIPLIVCFMIFMVSDWLMKIGGIFRWLLPFGWYSSAIMYMHKLILDSFAIVPVLNHWEIQWVAGLIIPVLIAMTYRKFRVARAIRREANTPGP</sequence>
<evidence type="ECO:0008006" key="4">
    <source>
        <dbReference type="Google" id="ProtNLM"/>
    </source>
</evidence>
<feature type="transmembrane region" description="Helical" evidence="1">
    <location>
        <begin position="99"/>
        <end position="118"/>
    </location>
</feature>
<organism evidence="2 3">
    <name type="scientific">Secundilactobacillus collinoides DSM 20515 = JCM 1123</name>
    <dbReference type="NCBI Taxonomy" id="1423733"/>
    <lineage>
        <taxon>Bacteria</taxon>
        <taxon>Bacillati</taxon>
        <taxon>Bacillota</taxon>
        <taxon>Bacilli</taxon>
        <taxon>Lactobacillales</taxon>
        <taxon>Lactobacillaceae</taxon>
        <taxon>Secundilactobacillus</taxon>
    </lineage>
</organism>
<evidence type="ECO:0000313" key="2">
    <source>
        <dbReference type="EMBL" id="KRM73424.1"/>
    </source>
</evidence>
<feature type="transmembrane region" description="Helical" evidence="1">
    <location>
        <begin position="70"/>
        <end position="87"/>
    </location>
</feature>
<dbReference type="Proteomes" id="UP000051845">
    <property type="component" value="Unassembled WGS sequence"/>
</dbReference>
<protein>
    <recommendedName>
        <fullName evidence="4">Acyltransferase 3 domain-containing protein</fullName>
    </recommendedName>
</protein>
<comment type="caution">
    <text evidence="2">The sequence shown here is derived from an EMBL/GenBank/DDBJ whole genome shotgun (WGS) entry which is preliminary data.</text>
</comment>
<gene>
    <name evidence="2" type="ORF">FC82_GL001421</name>
</gene>
<dbReference type="STRING" id="33960.TY91_05120"/>
<accession>A0A0R2B281</accession>
<feature type="transmembrane region" description="Helical" evidence="1">
    <location>
        <begin position="130"/>
        <end position="151"/>
    </location>
</feature>
<proteinExistence type="predicted"/>
<evidence type="ECO:0000256" key="1">
    <source>
        <dbReference type="SAM" id="Phobius"/>
    </source>
</evidence>
<evidence type="ECO:0000313" key="3">
    <source>
        <dbReference type="Proteomes" id="UP000051845"/>
    </source>
</evidence>
<reference evidence="2 3" key="1">
    <citation type="journal article" date="2015" name="Genome Announc.">
        <title>Expanding the biotechnology potential of lactobacilli through comparative genomics of 213 strains and associated genera.</title>
        <authorList>
            <person name="Sun Z."/>
            <person name="Harris H.M."/>
            <person name="McCann A."/>
            <person name="Guo C."/>
            <person name="Argimon S."/>
            <person name="Zhang W."/>
            <person name="Yang X."/>
            <person name="Jeffery I.B."/>
            <person name="Cooney J.C."/>
            <person name="Kagawa T.F."/>
            <person name="Liu W."/>
            <person name="Song Y."/>
            <person name="Salvetti E."/>
            <person name="Wrobel A."/>
            <person name="Rasinkangas P."/>
            <person name="Parkhill J."/>
            <person name="Rea M.C."/>
            <person name="O'Sullivan O."/>
            <person name="Ritari J."/>
            <person name="Douillard F.P."/>
            <person name="Paul Ross R."/>
            <person name="Yang R."/>
            <person name="Briner A.E."/>
            <person name="Felis G.E."/>
            <person name="de Vos W.M."/>
            <person name="Barrangou R."/>
            <person name="Klaenhammer T.R."/>
            <person name="Caufield P.W."/>
            <person name="Cui Y."/>
            <person name="Zhang H."/>
            <person name="O'Toole P.W."/>
        </authorList>
    </citation>
    <scope>NUCLEOTIDE SEQUENCE [LARGE SCALE GENOMIC DNA]</scope>
    <source>
        <strain evidence="2 3">DSM 20515</strain>
    </source>
</reference>
<keyword evidence="1" id="KW-0812">Transmembrane</keyword>
<feature type="transmembrane region" description="Helical" evidence="1">
    <location>
        <begin position="194"/>
        <end position="212"/>
    </location>
</feature>
<feature type="transmembrane region" description="Helical" evidence="1">
    <location>
        <begin position="163"/>
        <end position="182"/>
    </location>
</feature>
<keyword evidence="1" id="KW-0472">Membrane</keyword>
<keyword evidence="1" id="KW-1133">Transmembrane helix</keyword>